<dbReference type="GO" id="GO:0005829">
    <property type="term" value="C:cytosol"/>
    <property type="evidence" value="ECO:0007669"/>
    <property type="project" value="TreeGrafter"/>
</dbReference>
<feature type="binding site" evidence="3">
    <location>
        <position position="103"/>
    </location>
    <ligand>
        <name>Zn(2+)</name>
        <dbReference type="ChEBI" id="CHEBI:29105"/>
        <label>2</label>
    </ligand>
</feature>
<dbReference type="Gene3D" id="3.20.20.70">
    <property type="entry name" value="Aldolase class I"/>
    <property type="match status" value="1"/>
</dbReference>
<proteinExistence type="predicted"/>
<dbReference type="AlphaFoldDB" id="A0A239N248"/>
<feature type="binding site" evidence="2">
    <location>
        <begin position="233"/>
        <end position="236"/>
    </location>
    <ligand>
        <name>dihydroxyacetone phosphate</name>
        <dbReference type="ChEBI" id="CHEBI:57642"/>
    </ligand>
</feature>
<feature type="binding site" evidence="2">
    <location>
        <begin position="212"/>
        <end position="214"/>
    </location>
    <ligand>
        <name>dihydroxyacetone phosphate</name>
        <dbReference type="ChEBI" id="CHEBI:57642"/>
    </ligand>
</feature>
<dbReference type="GO" id="GO:0009025">
    <property type="term" value="F:tagatose-bisphosphate aldolase activity"/>
    <property type="evidence" value="ECO:0007669"/>
    <property type="project" value="TreeGrafter"/>
</dbReference>
<dbReference type="InterPro" id="IPR013785">
    <property type="entry name" value="Aldolase_TIM"/>
</dbReference>
<feature type="binding site" evidence="2">
    <location>
        <position position="183"/>
    </location>
    <ligand>
        <name>dihydroxyacetone phosphate</name>
        <dbReference type="ChEBI" id="CHEBI:57642"/>
    </ligand>
</feature>
<dbReference type="InterPro" id="IPR050246">
    <property type="entry name" value="Class_II_FBP_aldolase"/>
</dbReference>
<comment type="cofactor">
    <cofactor evidence="3">
        <name>Zn(2+)</name>
        <dbReference type="ChEBI" id="CHEBI:29105"/>
    </cofactor>
    <text evidence="3">Binds 2 Zn(2+) ions per subunit. One is catalytic and the other provides a structural contribution.</text>
</comment>
<dbReference type="EMBL" id="FZOW01000027">
    <property type="protein sequence ID" value="SNT48975.1"/>
    <property type="molecule type" value="Genomic_DNA"/>
</dbReference>
<dbReference type="Proteomes" id="UP000198327">
    <property type="component" value="Unassembled WGS sequence"/>
</dbReference>
<name>A0A239N248_9NOCA</name>
<feature type="binding site" evidence="3">
    <location>
        <position position="132"/>
    </location>
    <ligand>
        <name>Zn(2+)</name>
        <dbReference type="ChEBI" id="CHEBI:29105"/>
        <label>2</label>
    </ligand>
</feature>
<dbReference type="PANTHER" id="PTHR30304:SF0">
    <property type="entry name" value="D-TAGATOSE-1,6-BISPHOSPHATE ALDOLASE SUBUNIT GATY-RELATED"/>
    <property type="match status" value="1"/>
</dbReference>
<feature type="binding site" evidence="3">
    <location>
        <position position="82"/>
    </location>
    <ligand>
        <name>Zn(2+)</name>
        <dbReference type="ChEBI" id="CHEBI:29105"/>
        <label>1</label>
        <note>catalytic</note>
    </ligand>
</feature>
<dbReference type="SUPFAM" id="SSF51569">
    <property type="entry name" value="Aldolase"/>
    <property type="match status" value="1"/>
</dbReference>
<dbReference type="PIRSF" id="PIRSF001359">
    <property type="entry name" value="F_bP_aldolase_II"/>
    <property type="match status" value="1"/>
</dbReference>
<feature type="binding site" evidence="3">
    <location>
        <position position="211"/>
    </location>
    <ligand>
        <name>Zn(2+)</name>
        <dbReference type="ChEBI" id="CHEBI:29105"/>
        <label>1</label>
        <note>catalytic</note>
    </ligand>
</feature>
<dbReference type="InterPro" id="IPR000771">
    <property type="entry name" value="FBA_II"/>
</dbReference>
<gene>
    <name evidence="4" type="ORF">SAMN05421642_12756</name>
</gene>
<evidence type="ECO:0000256" key="1">
    <source>
        <dbReference type="PIRSR" id="PIRSR001359-1"/>
    </source>
</evidence>
<keyword evidence="5" id="KW-1185">Reference proteome</keyword>
<feature type="active site" description="Proton donor" evidence="1">
    <location>
        <position position="81"/>
    </location>
</feature>
<evidence type="ECO:0000313" key="4">
    <source>
        <dbReference type="EMBL" id="SNT48975.1"/>
    </source>
</evidence>
<accession>A0A239N248</accession>
<reference evidence="5" key="1">
    <citation type="submission" date="2017-06" db="EMBL/GenBank/DDBJ databases">
        <authorList>
            <person name="Varghese N."/>
            <person name="Submissions S."/>
        </authorList>
    </citation>
    <scope>NUCLEOTIDE SEQUENCE [LARGE SCALE GENOMIC DNA]</scope>
    <source>
        <strain evidence="5">JCM 23211</strain>
    </source>
</reference>
<keyword evidence="3" id="KW-0479">Metal-binding</keyword>
<evidence type="ECO:0000256" key="3">
    <source>
        <dbReference type="PIRSR" id="PIRSR001359-3"/>
    </source>
</evidence>
<keyword evidence="3" id="KW-0862">Zinc</keyword>
<protein>
    <submittedName>
        <fullName evidence="4">Tagatose 1,6-diphosphate aldolase GatY/KbaY</fullName>
    </submittedName>
</protein>
<evidence type="ECO:0000313" key="5">
    <source>
        <dbReference type="Proteomes" id="UP000198327"/>
    </source>
</evidence>
<feature type="binding site" evidence="3">
    <location>
        <position position="182"/>
    </location>
    <ligand>
        <name>Zn(2+)</name>
        <dbReference type="ChEBI" id="CHEBI:29105"/>
        <label>1</label>
        <note>catalytic</note>
    </ligand>
</feature>
<evidence type="ECO:0000256" key="2">
    <source>
        <dbReference type="PIRSR" id="PIRSR001359-2"/>
    </source>
</evidence>
<sequence>MRADLSVIVAAALRREAAVPAISVYDLTTAQAVVAASERMSRPVILLIPPTAAKGVSGARFIRALRSVADDASVEVSLQLDHAHDIVLIEHAVAAGVDAVLADGSSLPDEENVTFVTRVRGLVGPDIVLEAELGNLAGDEDRAHIAQSAAESTAGMTDPTAVPAFLAASGAQLLAVAVGNVHGHYTGTPHLDWARIAAIQSAASPIPLVLHGASGIPHGQLAAAPAHGIGKINFNTELRDSIFHTLADKAQQWRDNGLDLGGLLGDWSEAASVFVSSTHRLIAGAVE</sequence>
<organism evidence="4 5">
    <name type="scientific">Rhodococcoides kyotonense</name>
    <dbReference type="NCBI Taxonomy" id="398843"/>
    <lineage>
        <taxon>Bacteria</taxon>
        <taxon>Bacillati</taxon>
        <taxon>Actinomycetota</taxon>
        <taxon>Actinomycetes</taxon>
        <taxon>Mycobacteriales</taxon>
        <taxon>Nocardiaceae</taxon>
        <taxon>Rhodococcoides</taxon>
    </lineage>
</organism>
<dbReference type="GO" id="GO:0008270">
    <property type="term" value="F:zinc ion binding"/>
    <property type="evidence" value="ECO:0007669"/>
    <property type="project" value="InterPro"/>
</dbReference>
<dbReference type="PANTHER" id="PTHR30304">
    <property type="entry name" value="D-TAGATOSE-1,6-BISPHOSPHATE ALDOLASE"/>
    <property type="match status" value="1"/>
</dbReference>
<dbReference type="Pfam" id="PF01116">
    <property type="entry name" value="F_bP_aldolase"/>
    <property type="match status" value="1"/>
</dbReference>
<dbReference type="GO" id="GO:0005975">
    <property type="term" value="P:carbohydrate metabolic process"/>
    <property type="evidence" value="ECO:0007669"/>
    <property type="project" value="InterPro"/>
</dbReference>